<evidence type="ECO:0000313" key="2">
    <source>
        <dbReference type="Proteomes" id="UP000574317"/>
    </source>
</evidence>
<proteinExistence type="predicted"/>
<dbReference type="EMBL" id="JAAOAO010000249">
    <property type="protein sequence ID" value="KAF5553511.1"/>
    <property type="molecule type" value="Genomic_DNA"/>
</dbReference>
<accession>A0A8H5JF55</accession>
<reference evidence="1 2" key="1">
    <citation type="submission" date="2020-05" db="EMBL/GenBank/DDBJ databases">
        <title>Identification and distribution of gene clusters putatively required for synthesis of sphingolipid metabolism inhibitors in phylogenetically diverse species of the filamentous fungus Fusarium.</title>
        <authorList>
            <person name="Kim H.-S."/>
            <person name="Busman M."/>
            <person name="Brown D.W."/>
            <person name="Divon H."/>
            <person name="Uhlig S."/>
            <person name="Proctor R.H."/>
        </authorList>
    </citation>
    <scope>NUCLEOTIDE SEQUENCE [LARGE SCALE GENOMIC DNA]</scope>
    <source>
        <strain evidence="1 2">NRRL 25196</strain>
    </source>
</reference>
<sequence>MDNKRPTEKDILYLQNFYRRIGQPFVMTPNGPMPCEEDSTFQKVSELKVIAVVAGGILRGLRLQSPSGETGNMVAPSDLAKDAFIYQGSDAGIHPAIRSTVLGTRSRTAVDHIPLPITNKDLMESERPDGYRKIEVKFSLVDRREVNSQNKGRVEILQDAYDKGLLIFPYDDALVGPGSTKALMLEEVVDGGEGTGACWVVDGRSGA</sequence>
<dbReference type="AlphaFoldDB" id="A0A8H5JF55"/>
<protein>
    <submittedName>
        <fullName evidence="1">Uncharacterized protein</fullName>
    </submittedName>
</protein>
<comment type="caution">
    <text evidence="1">The sequence shown here is derived from an EMBL/GenBank/DDBJ whole genome shotgun (WGS) entry which is preliminary data.</text>
</comment>
<organism evidence="1 2">
    <name type="scientific">Fusarium napiforme</name>
    <dbReference type="NCBI Taxonomy" id="42672"/>
    <lineage>
        <taxon>Eukaryota</taxon>
        <taxon>Fungi</taxon>
        <taxon>Dikarya</taxon>
        <taxon>Ascomycota</taxon>
        <taxon>Pezizomycotina</taxon>
        <taxon>Sordariomycetes</taxon>
        <taxon>Hypocreomycetidae</taxon>
        <taxon>Hypocreales</taxon>
        <taxon>Nectriaceae</taxon>
        <taxon>Fusarium</taxon>
        <taxon>Fusarium fujikuroi species complex</taxon>
    </lineage>
</organism>
<evidence type="ECO:0000313" key="1">
    <source>
        <dbReference type="EMBL" id="KAF5553511.1"/>
    </source>
</evidence>
<dbReference type="Proteomes" id="UP000574317">
    <property type="component" value="Unassembled WGS sequence"/>
</dbReference>
<name>A0A8H5JF55_9HYPO</name>
<keyword evidence="2" id="KW-1185">Reference proteome</keyword>
<gene>
    <name evidence="1" type="ORF">FNAPI_6743</name>
</gene>